<dbReference type="InterPro" id="IPR001789">
    <property type="entry name" value="Sig_transdc_resp-reg_receiver"/>
</dbReference>
<evidence type="ECO:0000259" key="4">
    <source>
        <dbReference type="PROSITE" id="PS50110"/>
    </source>
</evidence>
<dbReference type="RefSeq" id="WP_345929578.1">
    <property type="nucleotide sequence ID" value="NZ_JBDIVF010000010.1"/>
</dbReference>
<dbReference type="EC" id="2.7.7.65" evidence="1"/>
<name>A0ABV2CUF1_9RHOO</name>
<dbReference type="EMBL" id="JBEWLZ010000013">
    <property type="protein sequence ID" value="MET1491550.1"/>
    <property type="molecule type" value="Genomic_DNA"/>
</dbReference>
<dbReference type="Gene3D" id="1.10.3210.10">
    <property type="entry name" value="Hypothetical protein af1432"/>
    <property type="match status" value="1"/>
</dbReference>
<organism evidence="7 8">
    <name type="scientific">Uliginosibacterium paludis</name>
    <dbReference type="NCBI Taxonomy" id="1615952"/>
    <lineage>
        <taxon>Bacteria</taxon>
        <taxon>Pseudomonadati</taxon>
        <taxon>Pseudomonadota</taxon>
        <taxon>Betaproteobacteria</taxon>
        <taxon>Rhodocyclales</taxon>
        <taxon>Zoogloeaceae</taxon>
        <taxon>Uliginosibacterium</taxon>
    </lineage>
</organism>
<dbReference type="Proteomes" id="UP001548590">
    <property type="component" value="Unassembled WGS sequence"/>
</dbReference>
<comment type="caution">
    <text evidence="3">Lacks conserved residue(s) required for the propagation of feature annotation.</text>
</comment>
<dbReference type="Gene3D" id="3.40.50.2300">
    <property type="match status" value="1"/>
</dbReference>
<dbReference type="PROSITE" id="PS51833">
    <property type="entry name" value="HDOD"/>
    <property type="match status" value="1"/>
</dbReference>
<proteinExistence type="predicted"/>
<dbReference type="GO" id="GO:0052621">
    <property type="term" value="F:diguanylate cyclase activity"/>
    <property type="evidence" value="ECO:0007669"/>
    <property type="project" value="UniProtKB-EC"/>
</dbReference>
<evidence type="ECO:0000256" key="3">
    <source>
        <dbReference type="PROSITE-ProRule" id="PRU00169"/>
    </source>
</evidence>
<evidence type="ECO:0000313" key="7">
    <source>
        <dbReference type="EMBL" id="MET1491550.1"/>
    </source>
</evidence>
<evidence type="ECO:0000259" key="5">
    <source>
        <dbReference type="PROSITE" id="PS50887"/>
    </source>
</evidence>
<dbReference type="NCBIfam" id="TIGR00254">
    <property type="entry name" value="GGDEF"/>
    <property type="match status" value="1"/>
</dbReference>
<comment type="caution">
    <text evidence="7">The sequence shown here is derived from an EMBL/GenBank/DDBJ whole genome shotgun (WGS) entry which is preliminary data.</text>
</comment>
<keyword evidence="8" id="KW-1185">Reference proteome</keyword>
<dbReference type="Pfam" id="PF00072">
    <property type="entry name" value="Response_reg"/>
    <property type="match status" value="1"/>
</dbReference>
<dbReference type="SUPFAM" id="SSF109604">
    <property type="entry name" value="HD-domain/PDEase-like"/>
    <property type="match status" value="1"/>
</dbReference>
<feature type="domain" description="Response regulatory" evidence="4">
    <location>
        <begin position="328"/>
        <end position="444"/>
    </location>
</feature>
<dbReference type="Pfam" id="PF08668">
    <property type="entry name" value="HDOD"/>
    <property type="match status" value="1"/>
</dbReference>
<dbReference type="InterPro" id="IPR000160">
    <property type="entry name" value="GGDEF_dom"/>
</dbReference>
<evidence type="ECO:0000256" key="1">
    <source>
        <dbReference type="ARBA" id="ARBA00012528"/>
    </source>
</evidence>
<dbReference type="CDD" id="cd01949">
    <property type="entry name" value="GGDEF"/>
    <property type="match status" value="1"/>
</dbReference>
<evidence type="ECO:0000259" key="6">
    <source>
        <dbReference type="PROSITE" id="PS51833"/>
    </source>
</evidence>
<dbReference type="PROSITE" id="PS50110">
    <property type="entry name" value="RESPONSE_REGULATORY"/>
    <property type="match status" value="1"/>
</dbReference>
<evidence type="ECO:0000313" key="8">
    <source>
        <dbReference type="Proteomes" id="UP001548590"/>
    </source>
</evidence>
<dbReference type="PANTHER" id="PTHR45138">
    <property type="entry name" value="REGULATORY COMPONENTS OF SENSORY TRANSDUCTION SYSTEM"/>
    <property type="match status" value="1"/>
</dbReference>
<dbReference type="InterPro" id="IPR011006">
    <property type="entry name" value="CheY-like_superfamily"/>
</dbReference>
<dbReference type="SMART" id="SM00448">
    <property type="entry name" value="REC"/>
    <property type="match status" value="1"/>
</dbReference>
<reference evidence="7 8" key="1">
    <citation type="submission" date="2024-07" db="EMBL/GenBank/DDBJ databases">
        <title>Uliginosibacterium paludis KCTC:42655.</title>
        <authorList>
            <person name="Kim M.K."/>
        </authorList>
    </citation>
    <scope>NUCLEOTIDE SEQUENCE [LARGE SCALE GENOMIC DNA]</scope>
    <source>
        <strain evidence="7 8">KCTC 42655</strain>
    </source>
</reference>
<dbReference type="InterPro" id="IPR029787">
    <property type="entry name" value="Nucleotide_cyclase"/>
</dbReference>
<dbReference type="Gene3D" id="3.30.70.270">
    <property type="match status" value="1"/>
</dbReference>
<comment type="catalytic activity">
    <reaction evidence="2">
        <text>2 GTP = 3',3'-c-di-GMP + 2 diphosphate</text>
        <dbReference type="Rhea" id="RHEA:24898"/>
        <dbReference type="ChEBI" id="CHEBI:33019"/>
        <dbReference type="ChEBI" id="CHEBI:37565"/>
        <dbReference type="ChEBI" id="CHEBI:58805"/>
        <dbReference type="EC" id="2.7.7.65"/>
    </reaction>
</comment>
<feature type="domain" description="HDOD" evidence="6">
    <location>
        <begin position="17"/>
        <end position="212"/>
    </location>
</feature>
<accession>A0ABV2CUF1</accession>
<dbReference type="InterPro" id="IPR043128">
    <property type="entry name" value="Rev_trsase/Diguanyl_cyclase"/>
</dbReference>
<evidence type="ECO:0000256" key="2">
    <source>
        <dbReference type="ARBA" id="ARBA00034247"/>
    </source>
</evidence>
<keyword evidence="7" id="KW-0808">Transferase</keyword>
<feature type="domain" description="GGDEF" evidence="5">
    <location>
        <begin position="508"/>
        <end position="641"/>
    </location>
</feature>
<dbReference type="SUPFAM" id="SSF52172">
    <property type="entry name" value="CheY-like"/>
    <property type="match status" value="1"/>
</dbReference>
<gene>
    <name evidence="7" type="ORF">ABVT11_17050</name>
</gene>
<dbReference type="PANTHER" id="PTHR45138:SF9">
    <property type="entry name" value="DIGUANYLATE CYCLASE DGCM-RELATED"/>
    <property type="match status" value="1"/>
</dbReference>
<dbReference type="SUPFAM" id="SSF55073">
    <property type="entry name" value="Nucleotide cyclase"/>
    <property type="match status" value="1"/>
</dbReference>
<keyword evidence="7" id="KW-0548">Nucleotidyltransferase</keyword>
<sequence>MPIDISRFEQLKASGDLPSPKGIALAVIRLTQQERMSLAELAALIRSDPAFVGRLIKAANDIIGYGRRPVASIGEALNVLGVPAVRAMALGFSLLNNYRSGACEGFDYRAFWGKSLLTAVTMQTVALRTRVVAPDESYCLGLLARVGQLALATLYPHDYSRICQEAGSDPLQLLEHETRAFAMNSAELGAAMLADWGLPRLFCDAAFNVAILRAGHHGEGTRQAALEYSLSFARIAGGLCNTTEQDCQPLRWKLLTAGSCLGFDEETVSGMIDTALLEWSEWGVLLDVATDGCSPFQSKEEGPELPASALPADDEGVSASQRASDGMRVLLVEADPSQRASLRAYLLKAGYEVAEATDGFSATETALDFRPDMMLLGWSLPDVSGLEMLASLRRTRIGRAIYIVLLTLSGDEETTIAAFDGGADDILSLPVSERLLLARLEAGKRISSLQYEIEQDREEIRRFAAELAVSNRRLQEVALTDSLTGFPNRRCFVERLEEIWSATQASNALLACIVIDIDRFKGINDAHGHEAGDKVLRAVSVAIRSSLRSSDLLARLGGDEFVVLCPGLSLEAAQACAERIRRAVIAVDVTAGPHRLKPQVSLGVACRDRHTPDADALVRQADQSLYRAKQAGRNRVSALQAGE</sequence>
<dbReference type="InterPro" id="IPR013976">
    <property type="entry name" value="HDOD"/>
</dbReference>
<dbReference type="PROSITE" id="PS50887">
    <property type="entry name" value="GGDEF"/>
    <property type="match status" value="1"/>
</dbReference>
<dbReference type="InterPro" id="IPR050469">
    <property type="entry name" value="Diguanylate_Cyclase"/>
</dbReference>
<protein>
    <recommendedName>
        <fullName evidence="1">diguanylate cyclase</fullName>
        <ecNumber evidence="1">2.7.7.65</ecNumber>
    </recommendedName>
</protein>
<dbReference type="Pfam" id="PF00990">
    <property type="entry name" value="GGDEF"/>
    <property type="match status" value="1"/>
</dbReference>
<dbReference type="SMART" id="SM00267">
    <property type="entry name" value="GGDEF"/>
    <property type="match status" value="1"/>
</dbReference>